<reference evidence="1 2" key="1">
    <citation type="submission" date="2019-03" db="EMBL/GenBank/DDBJ databases">
        <title>Paracraurococcus aquatilis NE82 genome sequence.</title>
        <authorList>
            <person name="Zhao Y."/>
            <person name="Du Z."/>
        </authorList>
    </citation>
    <scope>NUCLEOTIDE SEQUENCE [LARGE SCALE GENOMIC DNA]</scope>
    <source>
        <strain evidence="1 2">NE82</strain>
    </source>
</reference>
<sequence length="112" mass="11942">MSQVIPFRVAKPVLQADIAALSARLVQVETAETPDEELMDLLLDAESEALGALTRARAETVTEAMLKLATVVRRAGDERDGPLSEAEVGLLRSTLRDLQRLSTGAPAAFALA</sequence>
<evidence type="ECO:0000313" key="2">
    <source>
        <dbReference type="Proteomes" id="UP000295023"/>
    </source>
</evidence>
<dbReference type="OrthoDB" id="7279129at2"/>
<dbReference type="Proteomes" id="UP000295023">
    <property type="component" value="Unassembled WGS sequence"/>
</dbReference>
<protein>
    <submittedName>
        <fullName evidence="1">Uncharacterized protein</fullName>
    </submittedName>
</protein>
<dbReference type="RefSeq" id="WP_132292541.1">
    <property type="nucleotide sequence ID" value="NZ_SKBM01000018.1"/>
</dbReference>
<keyword evidence="2" id="KW-1185">Reference proteome</keyword>
<gene>
    <name evidence="1" type="ORF">EXY23_18030</name>
</gene>
<name>A0A4R4DCK7_9PROT</name>
<dbReference type="AlphaFoldDB" id="A0A4R4DCK7"/>
<accession>A0A4R4DCK7</accession>
<evidence type="ECO:0000313" key="1">
    <source>
        <dbReference type="EMBL" id="TCZ57858.1"/>
    </source>
</evidence>
<proteinExistence type="predicted"/>
<dbReference type="EMBL" id="SKBM01000018">
    <property type="protein sequence ID" value="TCZ57858.1"/>
    <property type="molecule type" value="Genomic_DNA"/>
</dbReference>
<comment type="caution">
    <text evidence="1">The sequence shown here is derived from an EMBL/GenBank/DDBJ whole genome shotgun (WGS) entry which is preliminary data.</text>
</comment>
<organism evidence="1 2">
    <name type="scientific">Roseicella aquatilis</name>
    <dbReference type="NCBI Taxonomy" id="2527868"/>
    <lineage>
        <taxon>Bacteria</taxon>
        <taxon>Pseudomonadati</taxon>
        <taxon>Pseudomonadota</taxon>
        <taxon>Alphaproteobacteria</taxon>
        <taxon>Acetobacterales</taxon>
        <taxon>Roseomonadaceae</taxon>
        <taxon>Roseicella</taxon>
    </lineage>
</organism>